<protein>
    <submittedName>
        <fullName evidence="1">Uncharacterized protein</fullName>
    </submittedName>
</protein>
<evidence type="ECO:0000313" key="2">
    <source>
        <dbReference type="Proteomes" id="UP000027190"/>
    </source>
</evidence>
<dbReference type="PATRIC" id="fig|1280947.3.peg.3324"/>
<comment type="caution">
    <text evidence="1">The sequence shown here is derived from an EMBL/GenBank/DDBJ whole genome shotgun (WGS) entry which is preliminary data.</text>
</comment>
<dbReference type="Proteomes" id="UP000027190">
    <property type="component" value="Unassembled WGS sequence"/>
</dbReference>
<sequence length="40" mass="4441">MLRRKITKILSETKAEVRRIARLEGAINSVSNLLGVFVAS</sequence>
<proteinExistence type="predicted"/>
<gene>
    <name evidence="1" type="ORF">HY30_09370</name>
</gene>
<evidence type="ECO:0000313" key="1">
    <source>
        <dbReference type="EMBL" id="KCZ54485.1"/>
    </source>
</evidence>
<organism evidence="1 2">
    <name type="scientific">Hyphomonas chukchiensis</name>
    <dbReference type="NCBI Taxonomy" id="1280947"/>
    <lineage>
        <taxon>Bacteria</taxon>
        <taxon>Pseudomonadati</taxon>
        <taxon>Pseudomonadota</taxon>
        <taxon>Alphaproteobacteria</taxon>
        <taxon>Hyphomonadales</taxon>
        <taxon>Hyphomonadaceae</taxon>
        <taxon>Hyphomonas</taxon>
    </lineage>
</organism>
<dbReference type="STRING" id="1280947.HY30_09370"/>
<keyword evidence="2" id="KW-1185">Reference proteome</keyword>
<dbReference type="EMBL" id="AWFG01000074">
    <property type="protein sequence ID" value="KCZ54485.1"/>
    <property type="molecule type" value="Genomic_DNA"/>
</dbReference>
<dbReference type="AlphaFoldDB" id="A0A062UEC2"/>
<reference evidence="1 2" key="1">
    <citation type="journal article" date="2014" name="Antonie Van Leeuwenhoek">
        <title>Hyphomonas beringensis sp. nov. and Hyphomonas chukchiensis sp. nov., isolated from surface seawater of the Bering Sea and Chukchi Sea.</title>
        <authorList>
            <person name="Li C."/>
            <person name="Lai Q."/>
            <person name="Li G."/>
            <person name="Dong C."/>
            <person name="Wang J."/>
            <person name="Liao Y."/>
            <person name="Shao Z."/>
        </authorList>
    </citation>
    <scope>NUCLEOTIDE SEQUENCE [LARGE SCALE GENOMIC DNA]</scope>
    <source>
        <strain evidence="1 2">BH-BN04-4</strain>
    </source>
</reference>
<name>A0A062UEC2_9PROT</name>
<accession>A0A062UEC2</accession>